<keyword evidence="3" id="KW-1185">Reference proteome</keyword>
<feature type="domain" description="Heterokaryon incompatibility" evidence="1">
    <location>
        <begin position="60"/>
        <end position="141"/>
    </location>
</feature>
<sequence>MDSRDHDVDIPPFDYTLVPMQKDEIRLIRLPRRSWNPFVGGMLQIKLISVPLSEANDYGYEALSYTWGPEFPQKPILIMGKRHMVRQNLYNLLHARRSVFYDRVLWVDALCIDQNNDAEKQNQISKMKDIYIDADRVLAWL</sequence>
<reference evidence="2 3" key="1">
    <citation type="journal article" date="2016" name="Nat. Commun.">
        <title>Ectomycorrhizal ecology is imprinted in the genome of the dominant symbiotic fungus Cenococcum geophilum.</title>
        <authorList>
            <consortium name="DOE Joint Genome Institute"/>
            <person name="Peter M."/>
            <person name="Kohler A."/>
            <person name="Ohm R.A."/>
            <person name="Kuo A."/>
            <person name="Krutzmann J."/>
            <person name="Morin E."/>
            <person name="Arend M."/>
            <person name="Barry K.W."/>
            <person name="Binder M."/>
            <person name="Choi C."/>
            <person name="Clum A."/>
            <person name="Copeland A."/>
            <person name="Grisel N."/>
            <person name="Haridas S."/>
            <person name="Kipfer T."/>
            <person name="LaButti K."/>
            <person name="Lindquist E."/>
            <person name="Lipzen A."/>
            <person name="Maire R."/>
            <person name="Meier B."/>
            <person name="Mihaltcheva S."/>
            <person name="Molinier V."/>
            <person name="Murat C."/>
            <person name="Poggeler S."/>
            <person name="Quandt C.A."/>
            <person name="Sperisen C."/>
            <person name="Tritt A."/>
            <person name="Tisserant E."/>
            <person name="Crous P.W."/>
            <person name="Henrissat B."/>
            <person name="Nehls U."/>
            <person name="Egli S."/>
            <person name="Spatafora J.W."/>
            <person name="Grigoriev I.V."/>
            <person name="Martin F.M."/>
        </authorList>
    </citation>
    <scope>NUCLEOTIDE SEQUENCE [LARGE SCALE GENOMIC DNA]</scope>
    <source>
        <strain evidence="2 3">CBS 459.81</strain>
    </source>
</reference>
<name>A0A8E2DWM4_9PEZI</name>
<dbReference type="Proteomes" id="UP000250266">
    <property type="component" value="Unassembled WGS sequence"/>
</dbReference>
<feature type="non-terminal residue" evidence="2">
    <location>
        <position position="141"/>
    </location>
</feature>
<evidence type="ECO:0000259" key="1">
    <source>
        <dbReference type="Pfam" id="PF06985"/>
    </source>
</evidence>
<gene>
    <name evidence="2" type="ORF">K432DRAFT_314224</name>
</gene>
<evidence type="ECO:0000313" key="3">
    <source>
        <dbReference type="Proteomes" id="UP000250266"/>
    </source>
</evidence>
<dbReference type="AlphaFoldDB" id="A0A8E2DWM4"/>
<proteinExistence type="predicted"/>
<organism evidence="2 3">
    <name type="scientific">Lepidopterella palustris CBS 459.81</name>
    <dbReference type="NCBI Taxonomy" id="1314670"/>
    <lineage>
        <taxon>Eukaryota</taxon>
        <taxon>Fungi</taxon>
        <taxon>Dikarya</taxon>
        <taxon>Ascomycota</taxon>
        <taxon>Pezizomycotina</taxon>
        <taxon>Dothideomycetes</taxon>
        <taxon>Pleosporomycetidae</taxon>
        <taxon>Mytilinidiales</taxon>
        <taxon>Argynnaceae</taxon>
        <taxon>Lepidopterella</taxon>
    </lineage>
</organism>
<evidence type="ECO:0000313" key="2">
    <source>
        <dbReference type="EMBL" id="OCK72943.1"/>
    </source>
</evidence>
<dbReference type="InterPro" id="IPR010730">
    <property type="entry name" value="HET"/>
</dbReference>
<dbReference type="InterPro" id="IPR052895">
    <property type="entry name" value="HetReg/Transcr_Mod"/>
</dbReference>
<dbReference type="EMBL" id="KV746138">
    <property type="protein sequence ID" value="OCK72943.1"/>
    <property type="molecule type" value="Genomic_DNA"/>
</dbReference>
<dbReference type="PANTHER" id="PTHR24148">
    <property type="entry name" value="ANKYRIN REPEAT DOMAIN-CONTAINING PROTEIN 39 HOMOLOG-RELATED"/>
    <property type="match status" value="1"/>
</dbReference>
<accession>A0A8E2DWM4</accession>
<dbReference type="PANTHER" id="PTHR24148:SF64">
    <property type="entry name" value="HETEROKARYON INCOMPATIBILITY DOMAIN-CONTAINING PROTEIN"/>
    <property type="match status" value="1"/>
</dbReference>
<dbReference type="Pfam" id="PF06985">
    <property type="entry name" value="HET"/>
    <property type="match status" value="1"/>
</dbReference>
<protein>
    <submittedName>
        <fullName evidence="2">HET-domain-containing protein</fullName>
    </submittedName>
</protein>
<dbReference type="OrthoDB" id="2157530at2759"/>